<gene>
    <name evidence="1" type="primary">dndB</name>
    <name evidence="1" type="ORF">ACFPJ6_15245</name>
</gene>
<dbReference type="Proteomes" id="UP001596122">
    <property type="component" value="Unassembled WGS sequence"/>
</dbReference>
<proteinExistence type="predicted"/>
<evidence type="ECO:0000313" key="1">
    <source>
        <dbReference type="EMBL" id="MFC5382123.1"/>
    </source>
</evidence>
<dbReference type="NCBIfam" id="TIGR03187">
    <property type="entry name" value="DGQHR"/>
    <property type="match status" value="1"/>
</dbReference>
<keyword evidence="2" id="KW-1185">Reference proteome</keyword>
<dbReference type="InterPro" id="IPR017601">
    <property type="entry name" value="DGQHR-contain_dom"/>
</dbReference>
<dbReference type="NCBIfam" id="TIGR03233">
    <property type="entry name" value="DNA_S_dndB"/>
    <property type="match status" value="1"/>
</dbReference>
<accession>A0ABW0GQ99</accession>
<reference evidence="2" key="1">
    <citation type="journal article" date="2019" name="Int. J. Syst. Evol. Microbiol.">
        <title>The Global Catalogue of Microorganisms (GCM) 10K type strain sequencing project: providing services to taxonomists for standard genome sequencing and annotation.</title>
        <authorList>
            <consortium name="The Broad Institute Genomics Platform"/>
            <consortium name="The Broad Institute Genome Sequencing Center for Infectious Disease"/>
            <person name="Wu L."/>
            <person name="Ma J."/>
        </authorList>
    </citation>
    <scope>NUCLEOTIDE SEQUENCE [LARGE SCALE GENOMIC DNA]</scope>
    <source>
        <strain evidence="2">CCUG 43114</strain>
    </source>
</reference>
<dbReference type="Pfam" id="PF14072">
    <property type="entry name" value="DndB"/>
    <property type="match status" value="1"/>
</dbReference>
<dbReference type="RefSeq" id="WP_340269752.1">
    <property type="nucleotide sequence ID" value="NZ_JBBEOG010000005.1"/>
</dbReference>
<name>A0ABW0GQ99_9MICO</name>
<dbReference type="CDD" id="cd16412">
    <property type="entry name" value="dndB"/>
    <property type="match status" value="1"/>
</dbReference>
<evidence type="ECO:0000313" key="2">
    <source>
        <dbReference type="Proteomes" id="UP001596122"/>
    </source>
</evidence>
<organism evidence="1 2">
    <name type="scientific">Aquipuribacter nitratireducens</name>
    <dbReference type="NCBI Taxonomy" id="650104"/>
    <lineage>
        <taxon>Bacteria</taxon>
        <taxon>Bacillati</taxon>
        <taxon>Actinomycetota</taxon>
        <taxon>Actinomycetes</taxon>
        <taxon>Micrococcales</taxon>
        <taxon>Intrasporangiaceae</taxon>
        <taxon>Aquipuribacter</taxon>
    </lineage>
</organism>
<sequence>MVKVSAIVEAASSHSTSARPGGFEYVFPAIRGVQAGREYYVTMWPLRLIPKLFLFDEEELPPEMRAQRTLNKARVPEMARYIVDNSDSYVFSALTASVNADVRFTPLVNDGGVADRVGTLAIPMDARFVINDGQHRRAAIARALEENPDLSDETIAIVMFIDVGLSRCQQMFADLNRHAIRPAKSIGVLYDHRDPLSTVAKQAVLKSPLFSDITEMETSNLAARSRKLFTLSAFYTADRALLEGIEEESVERRIELTVEYWRAVAKQFPTWEQVHRGDVRAGEVRRDFIHSHGIVLHALGKVGNTLVRQNLTPSTWEKKLSRLSGIDWHRNNSAVWEGRATVGGKVTKGASNVLLTTALIREVLGLPLPPEEQRAEDAFKRGEK</sequence>
<dbReference type="EMBL" id="JBHSLD010000014">
    <property type="protein sequence ID" value="MFC5382123.1"/>
    <property type="molecule type" value="Genomic_DNA"/>
</dbReference>
<comment type="caution">
    <text evidence="1">The sequence shown here is derived from an EMBL/GenBank/DDBJ whole genome shotgun (WGS) entry which is preliminary data.</text>
</comment>
<dbReference type="InterPro" id="IPR017642">
    <property type="entry name" value="DNA_S_mod_DndB"/>
</dbReference>
<protein>
    <submittedName>
        <fullName evidence="1">DNA sulfur modification protein DndB</fullName>
    </submittedName>
</protein>